<dbReference type="PANTHER" id="PTHR30231">
    <property type="entry name" value="DNA POLYMERASE III SUBUNIT EPSILON"/>
    <property type="match status" value="1"/>
</dbReference>
<keyword evidence="3" id="KW-0269">Exonuclease</keyword>
<accession>A0A1V3G8F8</accession>
<dbReference type="PANTHER" id="PTHR30231:SF41">
    <property type="entry name" value="DNA POLYMERASE III SUBUNIT EPSILON"/>
    <property type="match status" value="1"/>
</dbReference>
<dbReference type="SUPFAM" id="SSF53098">
    <property type="entry name" value="Ribonuclease H-like"/>
    <property type="match status" value="1"/>
</dbReference>
<evidence type="ECO:0000256" key="3">
    <source>
        <dbReference type="ARBA" id="ARBA00022839"/>
    </source>
</evidence>
<dbReference type="AlphaFoldDB" id="A0A1V3G8F8"/>
<dbReference type="GO" id="GO:0005829">
    <property type="term" value="C:cytosol"/>
    <property type="evidence" value="ECO:0007669"/>
    <property type="project" value="TreeGrafter"/>
</dbReference>
<sequence>MRINPLIQFMKQMQGKVSSSVYASMQGQSSAQHIAFLRQLQKEVKVEESLEVPLSELNVVVFDLETTGFFPDQGNEILSIGAVKVKGGKVHYEECFYSLAQCSAELTPEIKQLTGLKEEDFEGAPELSKVLINFYEFVKGDVLVAHHASHEKSFLQHFNWKLFRTHFRHRIVDTSFILKIADPDSNLIRLEDCCEHCGISVVDRHHALGDAKMTAELWSVYVDRIQEQGYKTLRDVYEKLSK</sequence>
<dbReference type="GO" id="GO:0008408">
    <property type="term" value="F:3'-5' exonuclease activity"/>
    <property type="evidence" value="ECO:0007669"/>
    <property type="project" value="TreeGrafter"/>
</dbReference>
<comment type="caution">
    <text evidence="5">The sequence shown here is derived from an EMBL/GenBank/DDBJ whole genome shotgun (WGS) entry which is preliminary data.</text>
</comment>
<dbReference type="InterPro" id="IPR036397">
    <property type="entry name" value="RNaseH_sf"/>
</dbReference>
<dbReference type="SMART" id="SM00479">
    <property type="entry name" value="EXOIII"/>
    <property type="match status" value="1"/>
</dbReference>
<dbReference type="Proteomes" id="UP000188597">
    <property type="component" value="Unassembled WGS sequence"/>
</dbReference>
<name>A0A1V3G8F8_9BACL</name>
<dbReference type="RefSeq" id="WP_077362746.1">
    <property type="nucleotide sequence ID" value="NZ_MQMF01000002.1"/>
</dbReference>
<feature type="domain" description="Exonuclease" evidence="4">
    <location>
        <begin position="58"/>
        <end position="227"/>
    </location>
</feature>
<gene>
    <name evidence="5" type="ORF">UN64_11390</name>
</gene>
<dbReference type="Gene3D" id="3.30.420.10">
    <property type="entry name" value="Ribonuclease H-like superfamily/Ribonuclease H"/>
    <property type="match status" value="1"/>
</dbReference>
<protein>
    <submittedName>
        <fullName evidence="5">DNA polymerase III subunit epsilon</fullName>
    </submittedName>
</protein>
<proteinExistence type="predicted"/>
<dbReference type="NCBIfam" id="NF005836">
    <property type="entry name" value="PRK07740.1"/>
    <property type="match status" value="1"/>
</dbReference>
<dbReference type="FunFam" id="3.30.420.10:FF:000045">
    <property type="entry name" value="3'-5' exonuclease DinG"/>
    <property type="match status" value="1"/>
</dbReference>
<evidence type="ECO:0000256" key="2">
    <source>
        <dbReference type="ARBA" id="ARBA00022801"/>
    </source>
</evidence>
<dbReference type="GO" id="GO:0003676">
    <property type="term" value="F:nucleic acid binding"/>
    <property type="evidence" value="ECO:0007669"/>
    <property type="project" value="InterPro"/>
</dbReference>
<dbReference type="GO" id="GO:0045004">
    <property type="term" value="P:DNA replication proofreading"/>
    <property type="evidence" value="ECO:0007669"/>
    <property type="project" value="TreeGrafter"/>
</dbReference>
<reference evidence="5 6" key="1">
    <citation type="submission" date="2016-11" db="EMBL/GenBank/DDBJ databases">
        <authorList>
            <person name="Jaros S."/>
            <person name="Januszkiewicz K."/>
            <person name="Wedrychowicz H."/>
        </authorList>
    </citation>
    <scope>NUCLEOTIDE SEQUENCE [LARGE SCALE GENOMIC DNA]</scope>
    <source>
        <strain evidence="5 6">Con a/3</strain>
    </source>
</reference>
<evidence type="ECO:0000313" key="6">
    <source>
        <dbReference type="Proteomes" id="UP000188597"/>
    </source>
</evidence>
<keyword evidence="1" id="KW-0540">Nuclease</keyword>
<dbReference type="InterPro" id="IPR012337">
    <property type="entry name" value="RNaseH-like_sf"/>
</dbReference>
<dbReference type="Pfam" id="PF00929">
    <property type="entry name" value="RNase_T"/>
    <property type="match status" value="1"/>
</dbReference>
<organism evidence="5 6">
    <name type="scientific">Fictibacillus arsenicus</name>
    <dbReference type="NCBI Taxonomy" id="255247"/>
    <lineage>
        <taxon>Bacteria</taxon>
        <taxon>Bacillati</taxon>
        <taxon>Bacillota</taxon>
        <taxon>Bacilli</taxon>
        <taxon>Bacillales</taxon>
        <taxon>Fictibacillaceae</taxon>
        <taxon>Fictibacillus</taxon>
    </lineage>
</organism>
<dbReference type="InterPro" id="IPR013520">
    <property type="entry name" value="Ribonucl_H"/>
</dbReference>
<evidence type="ECO:0000313" key="5">
    <source>
        <dbReference type="EMBL" id="OOE12662.1"/>
    </source>
</evidence>
<keyword evidence="2" id="KW-0378">Hydrolase</keyword>
<dbReference type="EMBL" id="MQMF01000002">
    <property type="protein sequence ID" value="OOE12662.1"/>
    <property type="molecule type" value="Genomic_DNA"/>
</dbReference>
<evidence type="ECO:0000259" key="4">
    <source>
        <dbReference type="SMART" id="SM00479"/>
    </source>
</evidence>
<dbReference type="CDD" id="cd06127">
    <property type="entry name" value="DEDDh"/>
    <property type="match status" value="1"/>
</dbReference>
<dbReference type="OrthoDB" id="9804290at2"/>
<evidence type="ECO:0000256" key="1">
    <source>
        <dbReference type="ARBA" id="ARBA00022722"/>
    </source>
</evidence>